<dbReference type="STRING" id="983966.A0A1E4S2M4"/>
<dbReference type="Pfam" id="PF00400">
    <property type="entry name" value="WD40"/>
    <property type="match status" value="1"/>
</dbReference>
<evidence type="ECO:0000256" key="6">
    <source>
        <dbReference type="ARBA" id="ARBA00023125"/>
    </source>
</evidence>
<dbReference type="RefSeq" id="XP_020070797.1">
    <property type="nucleotide sequence ID" value="XM_020215066.1"/>
</dbReference>
<dbReference type="InterPro" id="IPR019775">
    <property type="entry name" value="WD40_repeat_CS"/>
</dbReference>
<dbReference type="SMART" id="SM00320">
    <property type="entry name" value="WD40"/>
    <property type="match status" value="5"/>
</dbReference>
<evidence type="ECO:0000256" key="2">
    <source>
        <dbReference type="ARBA" id="ARBA00021132"/>
    </source>
</evidence>
<dbReference type="SUPFAM" id="SSF50978">
    <property type="entry name" value="WD40 repeat-like"/>
    <property type="match status" value="1"/>
</dbReference>
<dbReference type="GO" id="GO:0005634">
    <property type="term" value="C:nucleus"/>
    <property type="evidence" value="ECO:0007669"/>
    <property type="project" value="TreeGrafter"/>
</dbReference>
<evidence type="ECO:0000256" key="8">
    <source>
        <dbReference type="RuleBase" id="RU365004"/>
    </source>
</evidence>
<comment type="function">
    <text evidence="8">DNA-binding protein that binds to both single- and double-stranded DNA. Binds preferentially to UV-damaged DNA. May be involved in DNA-metabolic processes.</text>
</comment>
<keyword evidence="4" id="KW-0677">Repeat</keyword>
<sequence>MDEVSEFERQRQANIERNRKLLASLNLNSLSNEISESIKQEDEASKRKKSSSTTQKKTKRQKVEVQPIRRSRRLAGVSIDDSDSKAREFELEEDRRRREREELEKLKTLRVDGDLSLLDLVKDQTVKSEDGEDSSKLLEKFQKFLGNSKSFSIGDYFETIVKKDNSSKDVKKLREELGSKELYTHFKPNDIKLTKDRMTYICFHPDIDRKLIIGGDSTGNLGIWNSENTDDVDILSFKLHGKNIAKLEFNMNDTTKVYSASYDGSIRSIDLRSMKSSQLFINDFDVGITDINYNNDNEMYYTTMQGQFSRIDLRAGDHSRRQVLRLSNKKIGGFTINPMNKNQIATASLDRTLKVWDLRTATTCDWDEWDDNLETLHTVGVYDSRLSVSIVDWNRSGDLVCNGYDDTVNIFNLGEDISTKPKNFAIEGDLTPSHRIKHNCQTGRWVSILKARWQQYTPDKEKFVIANMNKYFDVYDRDGHQLAHLSNPLVTNVPAVCNFHPTQNWLVGGGASGKVYMFS</sequence>
<gene>
    <name evidence="10" type="ORF">CYBJADRAFT_167767</name>
</gene>
<evidence type="ECO:0000256" key="4">
    <source>
        <dbReference type="ARBA" id="ARBA00022737"/>
    </source>
</evidence>
<dbReference type="EMBL" id="KV453930">
    <property type="protein sequence ID" value="ODV73758.1"/>
    <property type="molecule type" value="Genomic_DNA"/>
</dbReference>
<dbReference type="GeneID" id="30989462"/>
<dbReference type="GO" id="GO:0003677">
    <property type="term" value="F:DNA binding"/>
    <property type="evidence" value="ECO:0007669"/>
    <property type="project" value="UniProtKB-UniRule"/>
</dbReference>
<evidence type="ECO:0000256" key="7">
    <source>
        <dbReference type="PROSITE-ProRule" id="PRU00221"/>
    </source>
</evidence>
<feature type="compositionally biased region" description="Basic and acidic residues" evidence="9">
    <location>
        <begin position="36"/>
        <end position="45"/>
    </location>
</feature>
<keyword evidence="3 7" id="KW-0853">WD repeat</keyword>
<dbReference type="InterPro" id="IPR036322">
    <property type="entry name" value="WD40_repeat_dom_sf"/>
</dbReference>
<reference evidence="10 11" key="1">
    <citation type="journal article" date="2016" name="Proc. Natl. Acad. Sci. U.S.A.">
        <title>Comparative genomics of biotechnologically important yeasts.</title>
        <authorList>
            <person name="Riley R."/>
            <person name="Haridas S."/>
            <person name="Wolfe K.H."/>
            <person name="Lopes M.R."/>
            <person name="Hittinger C.T."/>
            <person name="Goeker M."/>
            <person name="Salamov A.A."/>
            <person name="Wisecaver J.H."/>
            <person name="Long T.M."/>
            <person name="Calvey C.H."/>
            <person name="Aerts A.L."/>
            <person name="Barry K.W."/>
            <person name="Choi C."/>
            <person name="Clum A."/>
            <person name="Coughlan A.Y."/>
            <person name="Deshpande S."/>
            <person name="Douglass A.P."/>
            <person name="Hanson S.J."/>
            <person name="Klenk H.-P."/>
            <person name="LaButti K.M."/>
            <person name="Lapidus A."/>
            <person name="Lindquist E.A."/>
            <person name="Lipzen A.M."/>
            <person name="Meier-Kolthoff J.P."/>
            <person name="Ohm R.A."/>
            <person name="Otillar R.P."/>
            <person name="Pangilinan J.L."/>
            <person name="Peng Y."/>
            <person name="Rokas A."/>
            <person name="Rosa C.A."/>
            <person name="Scheuner C."/>
            <person name="Sibirny A.A."/>
            <person name="Slot J.C."/>
            <person name="Stielow J.B."/>
            <person name="Sun H."/>
            <person name="Kurtzman C.P."/>
            <person name="Blackwell M."/>
            <person name="Grigoriev I.V."/>
            <person name="Jeffries T.W."/>
        </authorList>
    </citation>
    <scope>NUCLEOTIDE SEQUENCE [LARGE SCALE GENOMIC DNA]</scope>
    <source>
        <strain evidence="11">ATCC 18201 / CBS 1600 / BCRC 20928 / JCM 3617 / NBRC 0987 / NRRL Y-1542</strain>
    </source>
</reference>
<dbReference type="InterPro" id="IPR050853">
    <property type="entry name" value="WD_repeat_DNA-damage-binding"/>
</dbReference>
<dbReference type="PANTHER" id="PTHR14773:SF0">
    <property type="entry name" value="WD REPEAT-CONTAINING PROTEIN 76"/>
    <property type="match status" value="1"/>
</dbReference>
<dbReference type="OrthoDB" id="9890280at2759"/>
<evidence type="ECO:0000256" key="3">
    <source>
        <dbReference type="ARBA" id="ARBA00022574"/>
    </source>
</evidence>
<dbReference type="InterPro" id="IPR001680">
    <property type="entry name" value="WD40_rpt"/>
</dbReference>
<keyword evidence="5 8" id="KW-0227">DNA damage</keyword>
<dbReference type="GO" id="GO:0006974">
    <property type="term" value="P:DNA damage response"/>
    <property type="evidence" value="ECO:0007669"/>
    <property type="project" value="UniProtKB-KW"/>
</dbReference>
<dbReference type="OMA" id="DPNTLYW"/>
<comment type="similarity">
    <text evidence="1 8">Belongs to the WD repeat DDB2/WDR76 family.</text>
</comment>
<dbReference type="PROSITE" id="PS00678">
    <property type="entry name" value="WD_REPEATS_1"/>
    <property type="match status" value="1"/>
</dbReference>
<accession>A0A1E4S2M4</accession>
<evidence type="ECO:0000313" key="11">
    <source>
        <dbReference type="Proteomes" id="UP000094389"/>
    </source>
</evidence>
<feature type="region of interest" description="Disordered" evidence="9">
    <location>
        <begin position="36"/>
        <end position="79"/>
    </location>
</feature>
<evidence type="ECO:0000313" key="10">
    <source>
        <dbReference type="EMBL" id="ODV73758.1"/>
    </source>
</evidence>
<protein>
    <recommendedName>
        <fullName evidence="2 8">DNA damage-binding protein CMR1</fullName>
    </recommendedName>
</protein>
<dbReference type="GO" id="GO:2000001">
    <property type="term" value="P:regulation of DNA damage checkpoint"/>
    <property type="evidence" value="ECO:0007669"/>
    <property type="project" value="TreeGrafter"/>
</dbReference>
<feature type="repeat" description="WD" evidence="7">
    <location>
        <begin position="344"/>
        <end position="360"/>
    </location>
</feature>
<dbReference type="PROSITE" id="PS50082">
    <property type="entry name" value="WD_REPEATS_2"/>
    <property type="match status" value="1"/>
</dbReference>
<evidence type="ECO:0000256" key="5">
    <source>
        <dbReference type="ARBA" id="ARBA00022763"/>
    </source>
</evidence>
<organism evidence="10 11">
    <name type="scientific">Cyberlindnera jadinii (strain ATCC 18201 / CBS 1600 / BCRC 20928 / JCM 3617 / NBRC 0987 / NRRL Y-1542)</name>
    <name type="common">Torula yeast</name>
    <name type="synonym">Candida utilis</name>
    <dbReference type="NCBI Taxonomy" id="983966"/>
    <lineage>
        <taxon>Eukaryota</taxon>
        <taxon>Fungi</taxon>
        <taxon>Dikarya</taxon>
        <taxon>Ascomycota</taxon>
        <taxon>Saccharomycotina</taxon>
        <taxon>Saccharomycetes</taxon>
        <taxon>Phaffomycetales</taxon>
        <taxon>Phaffomycetaceae</taxon>
        <taxon>Cyberlindnera</taxon>
    </lineage>
</organism>
<keyword evidence="11" id="KW-1185">Reference proteome</keyword>
<name>A0A1E4S2M4_CYBJN</name>
<evidence type="ECO:0000256" key="9">
    <source>
        <dbReference type="SAM" id="MobiDB-lite"/>
    </source>
</evidence>
<dbReference type="PANTHER" id="PTHR14773">
    <property type="entry name" value="WD REPEAT-CONTAINING PROTEIN 76"/>
    <property type="match status" value="1"/>
</dbReference>
<evidence type="ECO:0000256" key="1">
    <source>
        <dbReference type="ARBA" id="ARBA00005434"/>
    </source>
</evidence>
<keyword evidence="6 8" id="KW-0238">DNA-binding</keyword>
<dbReference type="InterPro" id="IPR015943">
    <property type="entry name" value="WD40/YVTN_repeat-like_dom_sf"/>
</dbReference>
<proteinExistence type="inferred from homology"/>
<dbReference type="Proteomes" id="UP000094389">
    <property type="component" value="Unassembled WGS sequence"/>
</dbReference>
<feature type="compositionally biased region" description="Basic residues" evidence="9">
    <location>
        <begin position="46"/>
        <end position="60"/>
    </location>
</feature>
<dbReference type="AlphaFoldDB" id="A0A1E4S2M4"/>
<dbReference type="Gene3D" id="2.130.10.10">
    <property type="entry name" value="YVTN repeat-like/Quinoprotein amine dehydrogenase"/>
    <property type="match status" value="1"/>
</dbReference>